<evidence type="ECO:0000256" key="7">
    <source>
        <dbReference type="ARBA" id="ARBA00023065"/>
    </source>
</evidence>
<proteinExistence type="predicted"/>
<evidence type="ECO:0000256" key="4">
    <source>
        <dbReference type="ARBA" id="ARBA00022475"/>
    </source>
</evidence>
<feature type="transmembrane region" description="Helical" evidence="10">
    <location>
        <begin position="422"/>
        <end position="443"/>
    </location>
</feature>
<dbReference type="EMBL" id="SOKU01000265">
    <property type="protein sequence ID" value="TES85032.1"/>
    <property type="molecule type" value="Genomic_DNA"/>
</dbReference>
<feature type="transmembrane region" description="Helical" evidence="10">
    <location>
        <begin position="160"/>
        <end position="182"/>
    </location>
</feature>
<evidence type="ECO:0000256" key="10">
    <source>
        <dbReference type="SAM" id="Phobius"/>
    </source>
</evidence>
<feature type="transmembrane region" description="Helical" evidence="10">
    <location>
        <begin position="194"/>
        <end position="214"/>
    </location>
</feature>
<sequence>MAKRWSSEAGYRQVLSIAIPLILSTGAWSIQHFVDRMFLTWYSPEAIAAAMPAGMLNFTIMSLFLGTAGYVSTFVAQYHGSGRDERIGPALWQGMYLAIIGGIIHLVLVPLAGPFFRFVGHEPLVQQYETVYFQVLCLGATPAIASSAMSGFFSGRGKTWPVMWVNTLGTAVNLILDYGLIFGRWGLPELGIKGAAIATVISACFSFVAYLILLSRPTHDGRYYTLRGRMFERVLFLRLMYFGFPSGVQFFLDMVGFTTFILLIGRLGTPQLAATNIAFNINTLAFMPMIGFGIAVSVLVGQYLGKNRPDLAERSVYSSFHLTFLYMASVAAAYVLFPSIFVDPFASQADPASFIAIRKTTVILLRFVAVYSLFDALNIVFASAIKGAGDTRFVMFMIAIVSSVALVIPSYIALVLLDAGIYTGWTIASAYVSILGLIFLFRFMGGKWKSMRVIEQASSAKE</sequence>
<feature type="transmembrane region" description="Helical" evidence="10">
    <location>
        <begin position="53"/>
        <end position="75"/>
    </location>
</feature>
<feature type="transmembrane region" description="Helical" evidence="10">
    <location>
        <begin position="131"/>
        <end position="153"/>
    </location>
</feature>
<evidence type="ECO:0000256" key="6">
    <source>
        <dbReference type="ARBA" id="ARBA00022989"/>
    </source>
</evidence>
<feature type="transmembrane region" description="Helical" evidence="10">
    <location>
        <begin position="393"/>
        <end position="416"/>
    </location>
</feature>
<dbReference type="GO" id="GO:0006811">
    <property type="term" value="P:monoatomic ion transport"/>
    <property type="evidence" value="ECO:0007669"/>
    <property type="project" value="UniProtKB-KW"/>
</dbReference>
<dbReference type="PANTHER" id="PTHR43298">
    <property type="entry name" value="MULTIDRUG RESISTANCE PROTEIN NORM-RELATED"/>
    <property type="match status" value="1"/>
</dbReference>
<keyword evidence="8 10" id="KW-0472">Membrane</keyword>
<dbReference type="InterPro" id="IPR048279">
    <property type="entry name" value="MdtK-like"/>
</dbReference>
<evidence type="ECO:0000256" key="8">
    <source>
        <dbReference type="ARBA" id="ARBA00023136"/>
    </source>
</evidence>
<accession>A0A523QHN4</accession>
<dbReference type="Pfam" id="PF01554">
    <property type="entry name" value="MatE"/>
    <property type="match status" value="2"/>
</dbReference>
<keyword evidence="4" id="KW-1003">Cell membrane</keyword>
<dbReference type="NCBIfam" id="TIGR00797">
    <property type="entry name" value="matE"/>
    <property type="match status" value="1"/>
</dbReference>
<gene>
    <name evidence="11" type="ORF">E3J95_05400</name>
</gene>
<keyword evidence="6 10" id="KW-1133">Transmembrane helix</keyword>
<dbReference type="Proteomes" id="UP000320781">
    <property type="component" value="Unassembled WGS sequence"/>
</dbReference>
<feature type="transmembrane region" description="Helical" evidence="10">
    <location>
        <begin position="284"/>
        <end position="304"/>
    </location>
</feature>
<evidence type="ECO:0000256" key="3">
    <source>
        <dbReference type="ARBA" id="ARBA00022449"/>
    </source>
</evidence>
<organism evidence="11 12">
    <name type="scientific">Aerophobetes bacterium</name>
    <dbReference type="NCBI Taxonomy" id="2030807"/>
    <lineage>
        <taxon>Bacteria</taxon>
        <taxon>Candidatus Aerophobota</taxon>
    </lineage>
</organism>
<keyword evidence="2" id="KW-0813">Transport</keyword>
<evidence type="ECO:0000256" key="1">
    <source>
        <dbReference type="ARBA" id="ARBA00004651"/>
    </source>
</evidence>
<feature type="transmembrane region" description="Helical" evidence="10">
    <location>
        <begin position="235"/>
        <end position="264"/>
    </location>
</feature>
<dbReference type="CDD" id="cd13133">
    <property type="entry name" value="MATE_like_7"/>
    <property type="match status" value="1"/>
</dbReference>
<evidence type="ECO:0000256" key="2">
    <source>
        <dbReference type="ARBA" id="ARBA00022448"/>
    </source>
</evidence>
<dbReference type="AlphaFoldDB" id="A0A523QHN4"/>
<dbReference type="InterPro" id="IPR050222">
    <property type="entry name" value="MATE_MdtK"/>
</dbReference>
<reference evidence="11 12" key="1">
    <citation type="submission" date="2019-03" db="EMBL/GenBank/DDBJ databases">
        <title>Metabolic potential of uncultured bacteria and archaea associated with petroleum seepage in deep-sea sediments.</title>
        <authorList>
            <person name="Dong X."/>
            <person name="Hubert C."/>
        </authorList>
    </citation>
    <scope>NUCLEOTIDE SEQUENCE [LARGE SCALE GENOMIC DNA]</scope>
    <source>
        <strain evidence="11">E44_bin92</strain>
    </source>
</reference>
<feature type="transmembrane region" description="Helical" evidence="10">
    <location>
        <begin position="316"/>
        <end position="341"/>
    </location>
</feature>
<evidence type="ECO:0000313" key="12">
    <source>
        <dbReference type="Proteomes" id="UP000320781"/>
    </source>
</evidence>
<dbReference type="GO" id="GO:0042910">
    <property type="term" value="F:xenobiotic transmembrane transporter activity"/>
    <property type="evidence" value="ECO:0007669"/>
    <property type="project" value="InterPro"/>
</dbReference>
<comment type="subcellular location">
    <subcellularLocation>
        <location evidence="1">Cell membrane</location>
        <topology evidence="1">Multi-pass membrane protein</topology>
    </subcellularLocation>
</comment>
<comment type="caution">
    <text evidence="11">The sequence shown here is derived from an EMBL/GenBank/DDBJ whole genome shotgun (WGS) entry which is preliminary data.</text>
</comment>
<dbReference type="GO" id="GO:0015297">
    <property type="term" value="F:antiporter activity"/>
    <property type="evidence" value="ECO:0007669"/>
    <property type="project" value="UniProtKB-KW"/>
</dbReference>
<evidence type="ECO:0000256" key="5">
    <source>
        <dbReference type="ARBA" id="ARBA00022692"/>
    </source>
</evidence>
<name>A0A523QHN4_UNCAE</name>
<feature type="transmembrane region" description="Helical" evidence="10">
    <location>
        <begin position="96"/>
        <end position="119"/>
    </location>
</feature>
<keyword evidence="7" id="KW-0406">Ion transport</keyword>
<keyword evidence="5 10" id="KW-0812">Transmembrane</keyword>
<dbReference type="PANTHER" id="PTHR43298:SF2">
    <property type="entry name" value="FMN_FAD EXPORTER YEEO-RELATED"/>
    <property type="match status" value="1"/>
</dbReference>
<dbReference type="PIRSF" id="PIRSF006603">
    <property type="entry name" value="DinF"/>
    <property type="match status" value="1"/>
</dbReference>
<feature type="transmembrane region" description="Helical" evidence="10">
    <location>
        <begin position="361"/>
        <end position="381"/>
    </location>
</feature>
<evidence type="ECO:0000256" key="9">
    <source>
        <dbReference type="ARBA" id="ARBA00031636"/>
    </source>
</evidence>
<dbReference type="GO" id="GO:0005886">
    <property type="term" value="C:plasma membrane"/>
    <property type="evidence" value="ECO:0007669"/>
    <property type="project" value="UniProtKB-SubCell"/>
</dbReference>
<dbReference type="InterPro" id="IPR002528">
    <property type="entry name" value="MATE_fam"/>
</dbReference>
<protein>
    <recommendedName>
        <fullName evidence="9">Multidrug-efflux transporter</fullName>
    </recommendedName>
</protein>
<keyword evidence="3" id="KW-0050">Antiport</keyword>
<evidence type="ECO:0000313" key="11">
    <source>
        <dbReference type="EMBL" id="TES85032.1"/>
    </source>
</evidence>